<keyword evidence="3" id="KW-0238">DNA-binding</keyword>
<dbReference type="NCBIfam" id="NF033527">
    <property type="entry name" value="transpos_Tn3"/>
    <property type="match status" value="1"/>
</dbReference>
<protein>
    <submittedName>
        <fullName evidence="8">Tn3 family transposase</fullName>
    </submittedName>
</protein>
<dbReference type="GO" id="GO:0004803">
    <property type="term" value="F:transposase activity"/>
    <property type="evidence" value="ECO:0007669"/>
    <property type="project" value="InterPro"/>
</dbReference>
<evidence type="ECO:0000256" key="1">
    <source>
        <dbReference type="ARBA" id="ARBA00009402"/>
    </source>
</evidence>
<dbReference type="InterPro" id="IPR025296">
    <property type="entry name" value="DUF4158"/>
</dbReference>
<evidence type="ECO:0000259" key="7">
    <source>
        <dbReference type="Pfam" id="PF13700"/>
    </source>
</evidence>
<reference evidence="8 9" key="1">
    <citation type="submission" date="2023-11" db="EMBL/GenBank/DDBJ databases">
        <title>MicrobeMod: A computational toolkit for identifying prokaryotic methylation and restriction-modification with nanopore sequencing.</title>
        <authorList>
            <person name="Crits-Christoph A."/>
            <person name="Kang S.C."/>
            <person name="Lee H."/>
            <person name="Ostrov N."/>
        </authorList>
    </citation>
    <scope>NUCLEOTIDE SEQUENCE [LARGE SCALE GENOMIC DNA]</scope>
    <source>
        <strain evidence="8 9">DSMZ 700</strain>
    </source>
</reference>
<dbReference type="InterPro" id="IPR002513">
    <property type="entry name" value="Tn3_Tnp_DDE_dom"/>
</dbReference>
<dbReference type="GO" id="GO:0003677">
    <property type="term" value="F:DNA binding"/>
    <property type="evidence" value="ECO:0007669"/>
    <property type="project" value="UniProtKB-KW"/>
</dbReference>
<evidence type="ECO:0000256" key="3">
    <source>
        <dbReference type="ARBA" id="ARBA00023125"/>
    </source>
</evidence>
<proteinExistence type="inferred from homology"/>
<evidence type="ECO:0000256" key="4">
    <source>
        <dbReference type="ARBA" id="ARBA00023172"/>
    </source>
</evidence>
<dbReference type="Pfam" id="PF01526">
    <property type="entry name" value="DDE_Tnp_Tn3"/>
    <property type="match status" value="1"/>
</dbReference>
<organism evidence="8 9">
    <name type="scientific">Acidiphilium acidophilum</name>
    <name type="common">Thiobacillus acidophilus</name>
    <dbReference type="NCBI Taxonomy" id="76588"/>
    <lineage>
        <taxon>Bacteria</taxon>
        <taxon>Pseudomonadati</taxon>
        <taxon>Pseudomonadota</taxon>
        <taxon>Alphaproteobacteria</taxon>
        <taxon>Acetobacterales</taxon>
        <taxon>Acidocellaceae</taxon>
        <taxon>Acidiphilium</taxon>
    </lineage>
</organism>
<dbReference type="RefSeq" id="WP_319612641.1">
    <property type="nucleotide sequence ID" value="NZ_JAWXYB010000008.1"/>
</dbReference>
<evidence type="ECO:0000256" key="2">
    <source>
        <dbReference type="ARBA" id="ARBA00022578"/>
    </source>
</evidence>
<feature type="region of interest" description="Disordered" evidence="5">
    <location>
        <begin position="974"/>
        <end position="996"/>
    </location>
</feature>
<dbReference type="GO" id="GO:0006313">
    <property type="term" value="P:DNA transposition"/>
    <property type="evidence" value="ECO:0007669"/>
    <property type="project" value="InterPro"/>
</dbReference>
<accession>A0AAW9DKQ1</accession>
<keyword evidence="9" id="KW-1185">Reference proteome</keyword>
<dbReference type="EMBL" id="JAWXYB010000008">
    <property type="protein sequence ID" value="MDX5929589.1"/>
    <property type="molecule type" value="Genomic_DNA"/>
</dbReference>
<name>A0AAW9DKQ1_ACIAO</name>
<comment type="caution">
    <text evidence="8">The sequence shown here is derived from an EMBL/GenBank/DDBJ whole genome shotgun (WGS) entry which is preliminary data.</text>
</comment>
<keyword evidence="4" id="KW-0233">DNA recombination</keyword>
<dbReference type="InterPro" id="IPR047653">
    <property type="entry name" value="Tn3-like_transpos"/>
</dbReference>
<comment type="similarity">
    <text evidence="1">Belongs to the transposase 7 family.</text>
</comment>
<feature type="domain" description="Tn3 transposase DDE" evidence="6">
    <location>
        <begin position="580"/>
        <end position="967"/>
    </location>
</feature>
<evidence type="ECO:0000259" key="6">
    <source>
        <dbReference type="Pfam" id="PF01526"/>
    </source>
</evidence>
<gene>
    <name evidence="8" type="ORF">SIL87_02260</name>
</gene>
<keyword evidence="2" id="KW-0815">Transposition</keyword>
<dbReference type="Pfam" id="PF13700">
    <property type="entry name" value="DUF4158"/>
    <property type="match status" value="1"/>
</dbReference>
<evidence type="ECO:0000313" key="8">
    <source>
        <dbReference type="EMBL" id="MDX5929589.1"/>
    </source>
</evidence>
<evidence type="ECO:0000313" key="9">
    <source>
        <dbReference type="Proteomes" id="UP001279553"/>
    </source>
</evidence>
<evidence type="ECO:0000256" key="5">
    <source>
        <dbReference type="SAM" id="MobiDB-lite"/>
    </source>
</evidence>
<feature type="domain" description="DUF4158" evidence="7">
    <location>
        <begin position="6"/>
        <end position="169"/>
    </location>
</feature>
<sequence>MGYRRILTEDQIVLLFDPPTDQRGLIRHYTLSAADLALIRRGRGDHHRLGYALMLCYLRHPGRVLRAGEIPDPSLVSFVADQIDVLPDSLVSYLASEQNRRRHSASLLNRLGLRTFGPKAANELSAWLLPHAIENERLLDLAALAMEECRQRGIIVPAPARLERICIEVRHKARRETERRLTDGLSTNQRRGLDALTARRLETSQSWLAWLRQMPESAKPGSMLGLIERLAHVRAIGLAPARGHLVNQARLAQLAREAGRMTVQHIADYERRRRHATLTAIILDLAANLTDHAIDLFERLIGAMFRKAEGKHARDFQADGRAINEKVRLFARIGTALITARAGKGDPFAAIDKVMPWERFCTTVAEAEALARPEEFDPYQKLTEHYAGVRRWAPAFLEAFTFQGVAATTPLMRAIDTLRRINKAGATTLPKSAPTAFIRQRWVRHVLPGNGINRRYYELCVLAELCTRLRAGDVWVMGSRQYRAFEDRLISTETLQTMQGDSGIPLAVETDFERFIAERQTRLNERLAAVEARAKGGLLPDVTIDKGVLKITPIEKSTPPEAEAFAGRLYAMLPRIRITDLLSEVAGWTRFPECFTHLRTGELVDDPRVLIAGLLADRLNLGLTRMAEACSIASLGQLAWAADWHIRDETYALALRRLVDYQNREPLAAIFGSGLTSSSDGQFFRAGGFGRDASQFNAHYGHEPGIKFYTHLSGRYAPFHTKVIAATASEAIHVLDGLLDHHGEVMSRQHRHHTDGGGVSDHVFALCALLGFQFAPRIPDLKDRRLYSFAKATTYPTLGPMIAGRINIDLIRAHWTDILRIATSIRTGTVTASLIMRQLASYPRQNGVAAALRELGRLERTLFTLDWLEDPELRRESSQELNKGESRNSLARAVFIHRLGEIRDRTFENQKHRASGLNLVVTAIILWNTRYLGRAIDALRKVEDVQDAHLTHLSPIGWEHVNLTGDYIWGSQQKSTENPVGLRPLRPVPDTVSRAA</sequence>
<dbReference type="AlphaFoldDB" id="A0AAW9DKQ1"/>
<dbReference type="Proteomes" id="UP001279553">
    <property type="component" value="Unassembled WGS sequence"/>
</dbReference>